<dbReference type="InterPro" id="IPR000515">
    <property type="entry name" value="MetI-like"/>
</dbReference>
<dbReference type="InterPro" id="IPR035906">
    <property type="entry name" value="MetI-like_sf"/>
</dbReference>
<dbReference type="EMBL" id="DXEU01000158">
    <property type="protein sequence ID" value="HIX52900.1"/>
    <property type="molecule type" value="Genomic_DNA"/>
</dbReference>
<comment type="subcellular location">
    <subcellularLocation>
        <location evidence="1 9">Cell membrane</location>
        <topology evidence="1 9">Multi-pass membrane protein</topology>
    </subcellularLocation>
</comment>
<evidence type="ECO:0000256" key="4">
    <source>
        <dbReference type="ARBA" id="ARBA00022475"/>
    </source>
</evidence>
<dbReference type="AlphaFoldDB" id="A0A9D2AWW0"/>
<keyword evidence="6" id="KW-0029">Amino-acid transport</keyword>
<evidence type="ECO:0000256" key="8">
    <source>
        <dbReference type="ARBA" id="ARBA00023136"/>
    </source>
</evidence>
<evidence type="ECO:0000313" key="12">
    <source>
        <dbReference type="Proteomes" id="UP000886780"/>
    </source>
</evidence>
<sequence length="221" mass="24073">MIDTIIKIMEKYGYVYAQGLAGTLCLAGITIVAGTAVGTALALMRMAKLRPLELFVKGYVWVLRGTPILLQLYFFWILLPRVLPFEIPDVACIIIALIVNSGAYVAEIIRAGVQAVDSGQMEAARSLGLTGSQAMFKVVLPQAVRNILPALGNEFVNMIKQVSLASVFFINELTTSYKTVLAATYIPIESIIIAGLIYLLVTTVLSQAVNVMEWKMRLAEG</sequence>
<dbReference type="CDD" id="cd06261">
    <property type="entry name" value="TM_PBP2"/>
    <property type="match status" value="1"/>
</dbReference>
<protein>
    <submittedName>
        <fullName evidence="11">Amino acid ABC transporter permease</fullName>
    </submittedName>
</protein>
<dbReference type="InterPro" id="IPR043429">
    <property type="entry name" value="ArtM/GltK/GlnP/TcyL/YhdX-like"/>
</dbReference>
<gene>
    <name evidence="11" type="ORF">IAA28_08870</name>
</gene>
<organism evidence="11 12">
    <name type="scientific">Candidatus Lachnoclostridium stercoripullorum</name>
    <dbReference type="NCBI Taxonomy" id="2838635"/>
    <lineage>
        <taxon>Bacteria</taxon>
        <taxon>Bacillati</taxon>
        <taxon>Bacillota</taxon>
        <taxon>Clostridia</taxon>
        <taxon>Lachnospirales</taxon>
        <taxon>Lachnospiraceae</taxon>
    </lineage>
</organism>
<feature type="transmembrane region" description="Helical" evidence="9">
    <location>
        <begin position="185"/>
        <end position="209"/>
    </location>
</feature>
<evidence type="ECO:0000256" key="1">
    <source>
        <dbReference type="ARBA" id="ARBA00004651"/>
    </source>
</evidence>
<comment type="caution">
    <text evidence="11">The sequence shown here is derived from an EMBL/GenBank/DDBJ whole genome shotgun (WGS) entry which is preliminary data.</text>
</comment>
<dbReference type="GO" id="GO:0022857">
    <property type="term" value="F:transmembrane transporter activity"/>
    <property type="evidence" value="ECO:0007669"/>
    <property type="project" value="InterPro"/>
</dbReference>
<reference evidence="11" key="1">
    <citation type="journal article" date="2021" name="PeerJ">
        <title>Extensive microbial diversity within the chicken gut microbiome revealed by metagenomics and culture.</title>
        <authorList>
            <person name="Gilroy R."/>
            <person name="Ravi A."/>
            <person name="Getino M."/>
            <person name="Pursley I."/>
            <person name="Horton D.L."/>
            <person name="Alikhan N.F."/>
            <person name="Baker D."/>
            <person name="Gharbi K."/>
            <person name="Hall N."/>
            <person name="Watson M."/>
            <person name="Adriaenssens E.M."/>
            <person name="Foster-Nyarko E."/>
            <person name="Jarju S."/>
            <person name="Secka A."/>
            <person name="Antonio M."/>
            <person name="Oren A."/>
            <person name="Chaudhuri R.R."/>
            <person name="La Ragione R."/>
            <person name="Hildebrand F."/>
            <person name="Pallen M.J."/>
        </authorList>
    </citation>
    <scope>NUCLEOTIDE SEQUENCE</scope>
    <source>
        <strain evidence="11">ChiGjej4B4-12881</strain>
    </source>
</reference>
<evidence type="ECO:0000313" key="11">
    <source>
        <dbReference type="EMBL" id="HIX52900.1"/>
    </source>
</evidence>
<dbReference type="Gene3D" id="1.10.3720.10">
    <property type="entry name" value="MetI-like"/>
    <property type="match status" value="1"/>
</dbReference>
<evidence type="ECO:0000256" key="7">
    <source>
        <dbReference type="ARBA" id="ARBA00022989"/>
    </source>
</evidence>
<evidence type="ECO:0000259" key="10">
    <source>
        <dbReference type="PROSITE" id="PS50928"/>
    </source>
</evidence>
<keyword evidence="8 9" id="KW-0472">Membrane</keyword>
<dbReference type="InterPro" id="IPR010065">
    <property type="entry name" value="AA_ABC_transptr_permease_3TM"/>
</dbReference>
<dbReference type="GO" id="GO:0043190">
    <property type="term" value="C:ATP-binding cassette (ABC) transporter complex"/>
    <property type="evidence" value="ECO:0007669"/>
    <property type="project" value="InterPro"/>
</dbReference>
<dbReference type="PROSITE" id="PS50928">
    <property type="entry name" value="ABC_TM1"/>
    <property type="match status" value="1"/>
</dbReference>
<accession>A0A9D2AWW0</accession>
<dbReference type="Proteomes" id="UP000886780">
    <property type="component" value="Unassembled WGS sequence"/>
</dbReference>
<evidence type="ECO:0000256" key="3">
    <source>
        <dbReference type="ARBA" id="ARBA00022448"/>
    </source>
</evidence>
<keyword evidence="4" id="KW-1003">Cell membrane</keyword>
<dbReference type="Pfam" id="PF00528">
    <property type="entry name" value="BPD_transp_1"/>
    <property type="match status" value="1"/>
</dbReference>
<evidence type="ECO:0000256" key="5">
    <source>
        <dbReference type="ARBA" id="ARBA00022692"/>
    </source>
</evidence>
<dbReference type="SUPFAM" id="SSF161098">
    <property type="entry name" value="MetI-like"/>
    <property type="match status" value="1"/>
</dbReference>
<keyword evidence="3 9" id="KW-0813">Transport</keyword>
<evidence type="ECO:0000256" key="9">
    <source>
        <dbReference type="RuleBase" id="RU363032"/>
    </source>
</evidence>
<dbReference type="NCBIfam" id="TIGR01726">
    <property type="entry name" value="HEQRo_perm_3TM"/>
    <property type="match status" value="1"/>
</dbReference>
<feature type="domain" description="ABC transmembrane type-1" evidence="10">
    <location>
        <begin position="20"/>
        <end position="209"/>
    </location>
</feature>
<dbReference type="PANTHER" id="PTHR30614:SF20">
    <property type="entry name" value="GLUTAMINE TRANSPORT SYSTEM PERMEASE PROTEIN GLNP"/>
    <property type="match status" value="1"/>
</dbReference>
<name>A0A9D2AWW0_9FIRM</name>
<evidence type="ECO:0000256" key="6">
    <source>
        <dbReference type="ARBA" id="ARBA00022970"/>
    </source>
</evidence>
<feature type="transmembrane region" description="Helical" evidence="9">
    <location>
        <begin position="20"/>
        <end position="44"/>
    </location>
</feature>
<keyword evidence="7 9" id="KW-1133">Transmembrane helix</keyword>
<dbReference type="GO" id="GO:0006865">
    <property type="term" value="P:amino acid transport"/>
    <property type="evidence" value="ECO:0007669"/>
    <property type="project" value="UniProtKB-KW"/>
</dbReference>
<reference evidence="11" key="2">
    <citation type="submission" date="2021-04" db="EMBL/GenBank/DDBJ databases">
        <authorList>
            <person name="Gilroy R."/>
        </authorList>
    </citation>
    <scope>NUCLEOTIDE SEQUENCE</scope>
    <source>
        <strain evidence="11">ChiGjej4B4-12881</strain>
    </source>
</reference>
<proteinExistence type="inferred from homology"/>
<keyword evidence="5 9" id="KW-0812">Transmembrane</keyword>
<comment type="similarity">
    <text evidence="2">Belongs to the binding-protein-dependent transport system permease family. HisMQ subfamily.</text>
</comment>
<dbReference type="PANTHER" id="PTHR30614">
    <property type="entry name" value="MEMBRANE COMPONENT OF AMINO ACID ABC TRANSPORTER"/>
    <property type="match status" value="1"/>
</dbReference>
<evidence type="ECO:0000256" key="2">
    <source>
        <dbReference type="ARBA" id="ARBA00010072"/>
    </source>
</evidence>
<feature type="transmembrane region" description="Helical" evidence="9">
    <location>
        <begin position="56"/>
        <end position="79"/>
    </location>
</feature>